<accession>A0ABC8R0F9</accession>
<dbReference type="PANTHER" id="PTHR35505:SF1">
    <property type="entry name" value="SNF2 DOMAIN PROTEIN"/>
    <property type="match status" value="1"/>
</dbReference>
<name>A0ABC8R0F9_9AQUA</name>
<sequence>MNSPTIDCIQNYEPMLKESINQFLTSYRNGMSDFSDFESISCRFFQATADPTLEIIWFYSAVVCHRSKSSTLTLQEPSKKILLANDLFQFVLSCSTPCDGLKKVAVLAPVVYELHNLLCEFSKKDLCLKTGIEGLIERIVSYISLWCGNDTKDQEKGSDNSMVRFQDLVRVWTVDRIGENCRFGDVLKVFFPLLSDEVCNGLIKNCKIGYLAGIVMNEVFLLSLYLKFDLGGSTEELQKDLKDWAGQTINGFQNYYFLDTLLRMQLEPSFPVTTLLSLRDAVLLRKMLFDTVILVDYAFINTGRWTQLPGNHLKDLALLWLLVVDSAIQLARVNHEQSRVISYENAFSESILPTQLIHWVTTQTCMDEKTRRPNISTPETLISELLLSFTPLSVTLVFQPSAPPKQLVWLQIFTSHLI</sequence>
<keyword evidence="2" id="KW-1185">Reference proteome</keyword>
<comment type="caution">
    <text evidence="1">The sequence shown here is derived from an EMBL/GenBank/DDBJ whole genome shotgun (WGS) entry which is preliminary data.</text>
</comment>
<protein>
    <submittedName>
        <fullName evidence="1">Uncharacterized protein</fullName>
    </submittedName>
</protein>
<dbReference type="Proteomes" id="UP001642360">
    <property type="component" value="Unassembled WGS sequence"/>
</dbReference>
<gene>
    <name evidence="1" type="ORF">ILEXP_LOCUS5268</name>
</gene>
<dbReference type="AlphaFoldDB" id="A0ABC8R0F9"/>
<reference evidence="1 2" key="1">
    <citation type="submission" date="2024-02" db="EMBL/GenBank/DDBJ databases">
        <authorList>
            <person name="Vignale AGUSTIN F."/>
            <person name="Sosa J E."/>
            <person name="Modenutti C."/>
        </authorList>
    </citation>
    <scope>NUCLEOTIDE SEQUENCE [LARGE SCALE GENOMIC DNA]</scope>
</reference>
<proteinExistence type="predicted"/>
<dbReference type="PANTHER" id="PTHR35505">
    <property type="entry name" value="OS01G0600300 PROTEIN"/>
    <property type="match status" value="1"/>
</dbReference>
<evidence type="ECO:0000313" key="1">
    <source>
        <dbReference type="EMBL" id="CAK9138172.1"/>
    </source>
</evidence>
<evidence type="ECO:0000313" key="2">
    <source>
        <dbReference type="Proteomes" id="UP001642360"/>
    </source>
</evidence>
<dbReference type="EMBL" id="CAUOFW020000865">
    <property type="protein sequence ID" value="CAK9138172.1"/>
    <property type="molecule type" value="Genomic_DNA"/>
</dbReference>
<organism evidence="1 2">
    <name type="scientific">Ilex paraguariensis</name>
    <name type="common">yerba mate</name>
    <dbReference type="NCBI Taxonomy" id="185542"/>
    <lineage>
        <taxon>Eukaryota</taxon>
        <taxon>Viridiplantae</taxon>
        <taxon>Streptophyta</taxon>
        <taxon>Embryophyta</taxon>
        <taxon>Tracheophyta</taxon>
        <taxon>Spermatophyta</taxon>
        <taxon>Magnoliopsida</taxon>
        <taxon>eudicotyledons</taxon>
        <taxon>Gunneridae</taxon>
        <taxon>Pentapetalae</taxon>
        <taxon>asterids</taxon>
        <taxon>campanulids</taxon>
        <taxon>Aquifoliales</taxon>
        <taxon>Aquifoliaceae</taxon>
        <taxon>Ilex</taxon>
    </lineage>
</organism>